<keyword evidence="6" id="KW-0594">Phospholipid biosynthesis</keyword>
<reference evidence="12" key="2">
    <citation type="submission" date="2015-01" db="EMBL/GenBank/DDBJ databases">
        <title>Evolutionary Origins and Diversification of the Mycorrhizal Mutualists.</title>
        <authorList>
            <consortium name="DOE Joint Genome Institute"/>
            <consortium name="Mycorrhizal Genomics Consortium"/>
            <person name="Kohler A."/>
            <person name="Kuo A."/>
            <person name="Nagy L.G."/>
            <person name="Floudas D."/>
            <person name="Copeland A."/>
            <person name="Barry K.W."/>
            <person name="Cichocki N."/>
            <person name="Veneault-Fourrey C."/>
            <person name="LaButti K."/>
            <person name="Lindquist E.A."/>
            <person name="Lipzen A."/>
            <person name="Lundell T."/>
            <person name="Morin E."/>
            <person name="Murat C."/>
            <person name="Riley R."/>
            <person name="Ohm R."/>
            <person name="Sun H."/>
            <person name="Tunlid A."/>
            <person name="Henrissat B."/>
            <person name="Grigoriev I.V."/>
            <person name="Hibbett D.S."/>
            <person name="Martin F."/>
        </authorList>
    </citation>
    <scope>NUCLEOTIDE SEQUENCE [LARGE SCALE GENOMIC DNA]</scope>
    <source>
        <strain evidence="12">LaAM-08-1</strain>
    </source>
</reference>
<comment type="similarity">
    <text evidence="1">Belongs to the cytidylyltransferase family.</text>
</comment>
<keyword evidence="4" id="KW-0548">Nucleotidyltransferase</keyword>
<evidence type="ECO:0000313" key="11">
    <source>
        <dbReference type="EMBL" id="KIK09544.1"/>
    </source>
</evidence>
<dbReference type="OrthoDB" id="17102at2759"/>
<keyword evidence="7" id="KW-1208">Phospholipid metabolism</keyword>
<sequence length="409" mass="45067">MSVEPPRVRTLHSKRSFGKYPRMIDSPAYDASEEDNDPLTDDGSSAVSVPIAVSRTRASYLKPSSVSRTKQHQLASNLLSDSDGVDSPTYDGDVESSTTANADTQSSHKAHHHHHHTSSTSTMNNSITQAFTIASSTSSTPNGDANLQTSPVRSSSHPVFISHPVNAAAGPLHGQEEPAVAPASKAAFNPAALTPEDIQAFVQKAIDGEESRKYKINPPPTDRPVRIYADGVYDLFHFGHALQLRQAKLSFPSVYLLVGVNSDELVQTHKFRTVMTHAERLEAARHCRWVDEVVGEAPWVLDDAFLQKYEIDYVAHDEEAYASVGHDDVYQYVKSQGKFIPTRRTPGVSTSDLLERIVSGYRKRDFDEKLTKMGHAELRAEGSDYDDSSRYASRRESGRTSPVFPTNAQ</sequence>
<feature type="compositionally biased region" description="Acidic residues" evidence="9">
    <location>
        <begin position="31"/>
        <end position="40"/>
    </location>
</feature>
<dbReference type="CDD" id="cd02174">
    <property type="entry name" value="CCT"/>
    <property type="match status" value="1"/>
</dbReference>
<evidence type="ECO:0000256" key="7">
    <source>
        <dbReference type="ARBA" id="ARBA00023264"/>
    </source>
</evidence>
<proteinExistence type="inferred from homology"/>
<dbReference type="GO" id="GO:0005635">
    <property type="term" value="C:nuclear envelope"/>
    <property type="evidence" value="ECO:0007669"/>
    <property type="project" value="TreeGrafter"/>
</dbReference>
<evidence type="ECO:0000259" key="10">
    <source>
        <dbReference type="Pfam" id="PF01467"/>
    </source>
</evidence>
<organism evidence="11 12">
    <name type="scientific">Laccaria amethystina LaAM-08-1</name>
    <dbReference type="NCBI Taxonomy" id="1095629"/>
    <lineage>
        <taxon>Eukaryota</taxon>
        <taxon>Fungi</taxon>
        <taxon>Dikarya</taxon>
        <taxon>Basidiomycota</taxon>
        <taxon>Agaricomycotina</taxon>
        <taxon>Agaricomycetes</taxon>
        <taxon>Agaricomycetidae</taxon>
        <taxon>Agaricales</taxon>
        <taxon>Agaricineae</taxon>
        <taxon>Hydnangiaceae</taxon>
        <taxon>Laccaria</taxon>
    </lineage>
</organism>
<feature type="domain" description="Cytidyltransferase-like" evidence="10">
    <location>
        <begin position="228"/>
        <end position="355"/>
    </location>
</feature>
<evidence type="ECO:0000256" key="9">
    <source>
        <dbReference type="SAM" id="MobiDB-lite"/>
    </source>
</evidence>
<dbReference type="Pfam" id="PF01467">
    <property type="entry name" value="CTP_transf_like"/>
    <property type="match status" value="1"/>
</dbReference>
<feature type="region of interest" description="Disordered" evidence="9">
    <location>
        <begin position="377"/>
        <end position="409"/>
    </location>
</feature>
<dbReference type="PANTHER" id="PTHR10739:SF13">
    <property type="entry name" value="CHOLINE-PHOSPHATE CYTIDYLYLTRANSFERASE"/>
    <property type="match status" value="1"/>
</dbReference>
<dbReference type="AlphaFoldDB" id="A0A0C9Y6E1"/>
<feature type="region of interest" description="Disordered" evidence="9">
    <location>
        <begin position="1"/>
        <end position="156"/>
    </location>
</feature>
<dbReference type="GO" id="GO:0031210">
    <property type="term" value="F:phosphatidylcholine binding"/>
    <property type="evidence" value="ECO:0007669"/>
    <property type="project" value="TreeGrafter"/>
</dbReference>
<reference evidence="11 12" key="1">
    <citation type="submission" date="2014-04" db="EMBL/GenBank/DDBJ databases">
        <authorList>
            <consortium name="DOE Joint Genome Institute"/>
            <person name="Kuo A."/>
            <person name="Kohler A."/>
            <person name="Nagy L.G."/>
            <person name="Floudas D."/>
            <person name="Copeland A."/>
            <person name="Barry K.W."/>
            <person name="Cichocki N."/>
            <person name="Veneault-Fourrey C."/>
            <person name="LaButti K."/>
            <person name="Lindquist E.A."/>
            <person name="Lipzen A."/>
            <person name="Lundell T."/>
            <person name="Morin E."/>
            <person name="Murat C."/>
            <person name="Sun H."/>
            <person name="Tunlid A."/>
            <person name="Henrissat B."/>
            <person name="Grigoriev I.V."/>
            <person name="Hibbett D.S."/>
            <person name="Martin F."/>
            <person name="Nordberg H.P."/>
            <person name="Cantor M.N."/>
            <person name="Hua S.X."/>
        </authorList>
    </citation>
    <scope>NUCLEOTIDE SEQUENCE [LARGE SCALE GENOMIC DNA]</scope>
    <source>
        <strain evidence="11 12">LaAM-08-1</strain>
    </source>
</reference>
<dbReference type="EMBL" id="KN838538">
    <property type="protein sequence ID" value="KIK09544.1"/>
    <property type="molecule type" value="Genomic_DNA"/>
</dbReference>
<evidence type="ECO:0000256" key="3">
    <source>
        <dbReference type="ARBA" id="ARBA00022679"/>
    </source>
</evidence>
<evidence type="ECO:0000256" key="4">
    <source>
        <dbReference type="ARBA" id="ARBA00022695"/>
    </source>
</evidence>
<evidence type="ECO:0000256" key="5">
    <source>
        <dbReference type="ARBA" id="ARBA00023098"/>
    </source>
</evidence>
<dbReference type="NCBIfam" id="TIGR00125">
    <property type="entry name" value="cyt_tran_rel"/>
    <property type="match status" value="1"/>
</dbReference>
<feature type="compositionally biased region" description="Basic and acidic residues" evidence="9">
    <location>
        <begin position="377"/>
        <end position="398"/>
    </location>
</feature>
<dbReference type="PANTHER" id="PTHR10739">
    <property type="entry name" value="CYTIDYLYLTRANSFERASE"/>
    <property type="match status" value="1"/>
</dbReference>
<protein>
    <recommendedName>
        <fullName evidence="8">choline-phosphate cytidylyltransferase</fullName>
        <ecNumber evidence="8">2.7.7.15</ecNumber>
    </recommendedName>
</protein>
<keyword evidence="2" id="KW-0444">Lipid biosynthesis</keyword>
<dbReference type="Proteomes" id="UP000054477">
    <property type="component" value="Unassembled WGS sequence"/>
</dbReference>
<dbReference type="SUPFAM" id="SSF52374">
    <property type="entry name" value="Nucleotidylyl transferase"/>
    <property type="match status" value="1"/>
</dbReference>
<keyword evidence="3" id="KW-0808">Transferase</keyword>
<dbReference type="GO" id="GO:0004105">
    <property type="term" value="F:choline-phosphate cytidylyltransferase activity"/>
    <property type="evidence" value="ECO:0007669"/>
    <property type="project" value="UniProtKB-EC"/>
</dbReference>
<evidence type="ECO:0000313" key="12">
    <source>
        <dbReference type="Proteomes" id="UP000054477"/>
    </source>
</evidence>
<gene>
    <name evidence="11" type="ORF">K443DRAFT_671447</name>
</gene>
<dbReference type="InterPro" id="IPR041723">
    <property type="entry name" value="CCT"/>
</dbReference>
<dbReference type="STRING" id="1095629.A0A0C9Y6E1"/>
<dbReference type="InterPro" id="IPR014729">
    <property type="entry name" value="Rossmann-like_a/b/a_fold"/>
</dbReference>
<feature type="compositionally biased region" description="Polar residues" evidence="9">
    <location>
        <begin position="123"/>
        <end position="156"/>
    </location>
</feature>
<feature type="compositionally biased region" description="Polar residues" evidence="9">
    <location>
        <begin position="399"/>
        <end position="409"/>
    </location>
</feature>
<feature type="compositionally biased region" description="Polar residues" evidence="9">
    <location>
        <begin position="62"/>
        <end position="80"/>
    </location>
</feature>
<keyword evidence="12" id="KW-1185">Reference proteome</keyword>
<dbReference type="InterPro" id="IPR004821">
    <property type="entry name" value="Cyt_trans-like"/>
</dbReference>
<evidence type="ECO:0000256" key="2">
    <source>
        <dbReference type="ARBA" id="ARBA00022516"/>
    </source>
</evidence>
<dbReference type="Gene3D" id="3.40.50.620">
    <property type="entry name" value="HUPs"/>
    <property type="match status" value="1"/>
</dbReference>
<keyword evidence="5" id="KW-0443">Lipid metabolism</keyword>
<name>A0A0C9Y6E1_9AGAR</name>
<evidence type="ECO:0000256" key="1">
    <source>
        <dbReference type="ARBA" id="ARBA00010101"/>
    </source>
</evidence>
<dbReference type="EC" id="2.7.7.15" evidence="8"/>
<feature type="compositionally biased region" description="Basic residues" evidence="9">
    <location>
        <begin position="108"/>
        <end position="117"/>
    </location>
</feature>
<feature type="compositionally biased region" description="Polar residues" evidence="9">
    <location>
        <begin position="95"/>
        <end position="105"/>
    </location>
</feature>
<dbReference type="InterPro" id="IPR045049">
    <property type="entry name" value="Pcy1-like"/>
</dbReference>
<evidence type="ECO:0000256" key="8">
    <source>
        <dbReference type="ARBA" id="ARBA00026101"/>
    </source>
</evidence>
<accession>A0A0C9Y6E1</accession>
<dbReference type="HOGENOM" id="CLU_037448_0_0_1"/>
<evidence type="ECO:0000256" key="6">
    <source>
        <dbReference type="ARBA" id="ARBA00023209"/>
    </source>
</evidence>